<dbReference type="PROSITE" id="PS51787">
    <property type="entry name" value="LON_N"/>
    <property type="match status" value="1"/>
</dbReference>
<keyword evidence="2" id="KW-0378">Hydrolase</keyword>
<dbReference type="PANTHER" id="PTHR46732:SF8">
    <property type="entry name" value="ATP-DEPENDENT PROTEASE LA (LON) DOMAIN PROTEIN"/>
    <property type="match status" value="1"/>
</dbReference>
<evidence type="ECO:0000313" key="2">
    <source>
        <dbReference type="EMBL" id="GGC07216.1"/>
    </source>
</evidence>
<proteinExistence type="predicted"/>
<keyword evidence="2" id="KW-0645">Protease</keyword>
<dbReference type="GO" id="GO:0006508">
    <property type="term" value="P:proteolysis"/>
    <property type="evidence" value="ECO:0007669"/>
    <property type="project" value="UniProtKB-KW"/>
</dbReference>
<dbReference type="PANTHER" id="PTHR46732">
    <property type="entry name" value="ATP-DEPENDENT PROTEASE LA (LON) DOMAIN PROTEIN"/>
    <property type="match status" value="1"/>
</dbReference>
<organism evidence="2 3">
    <name type="scientific">Oxalicibacterium flavum</name>
    <dbReference type="NCBI Taxonomy" id="179467"/>
    <lineage>
        <taxon>Bacteria</taxon>
        <taxon>Pseudomonadati</taxon>
        <taxon>Pseudomonadota</taxon>
        <taxon>Betaproteobacteria</taxon>
        <taxon>Burkholderiales</taxon>
        <taxon>Oxalobacteraceae</taxon>
        <taxon>Oxalicibacterium</taxon>
    </lineage>
</organism>
<dbReference type="InterPro" id="IPR046336">
    <property type="entry name" value="Lon_prtase_N_sf"/>
</dbReference>
<dbReference type="GO" id="GO:0008233">
    <property type="term" value="F:peptidase activity"/>
    <property type="evidence" value="ECO:0007669"/>
    <property type="project" value="UniProtKB-KW"/>
</dbReference>
<dbReference type="SUPFAM" id="SSF88697">
    <property type="entry name" value="PUA domain-like"/>
    <property type="match status" value="1"/>
</dbReference>
<accession>A0A8J2XX86</accession>
<dbReference type="Pfam" id="PF02190">
    <property type="entry name" value="LON_substr_bdg"/>
    <property type="match status" value="1"/>
</dbReference>
<reference evidence="2" key="1">
    <citation type="journal article" date="2014" name="Int. J. Syst. Evol. Microbiol.">
        <title>Complete genome sequence of Corynebacterium casei LMG S-19264T (=DSM 44701T), isolated from a smear-ripened cheese.</title>
        <authorList>
            <consortium name="US DOE Joint Genome Institute (JGI-PGF)"/>
            <person name="Walter F."/>
            <person name="Albersmeier A."/>
            <person name="Kalinowski J."/>
            <person name="Ruckert C."/>
        </authorList>
    </citation>
    <scope>NUCLEOTIDE SEQUENCE</scope>
    <source>
        <strain evidence="2">CCM 7086</strain>
    </source>
</reference>
<comment type="caution">
    <text evidence="2">The sequence shown here is derived from an EMBL/GenBank/DDBJ whole genome shotgun (WGS) entry which is preliminary data.</text>
</comment>
<sequence>MNDRSDWIPLFTLNTVLFPDGILPLKVFEPRYLDMVRDCMKERVPFGVVLIRAGQEIGIAADPETVGCLAHIIDWDAQQLGVLLLRTQGGRRFRIIETRTRPNKLLEARIDLMPADEPLRIMDRHTACARTLGLIIEDINMRGRDELGEDFESPFPDRLKLEDAGWVANRWSEILPIPLKARQRLLELQDVPARLAIVHEYLLQHHIL</sequence>
<dbReference type="RefSeq" id="WP_188395654.1">
    <property type="nucleotide sequence ID" value="NZ_BMCG01000003.1"/>
</dbReference>
<name>A0A8J2XX86_9BURK</name>
<gene>
    <name evidence="2" type="ORF">GCM10007205_15480</name>
</gene>
<reference evidence="2" key="2">
    <citation type="submission" date="2020-09" db="EMBL/GenBank/DDBJ databases">
        <authorList>
            <person name="Sun Q."/>
            <person name="Sedlacek I."/>
        </authorList>
    </citation>
    <scope>NUCLEOTIDE SEQUENCE</scope>
    <source>
        <strain evidence="2">CCM 7086</strain>
    </source>
</reference>
<evidence type="ECO:0000259" key="1">
    <source>
        <dbReference type="PROSITE" id="PS51787"/>
    </source>
</evidence>
<feature type="domain" description="Lon N-terminal" evidence="1">
    <location>
        <begin position="5"/>
        <end position="206"/>
    </location>
</feature>
<dbReference type="Gene3D" id="1.10.4060.10">
    <property type="entry name" value="BPP1347 like domain"/>
    <property type="match status" value="1"/>
</dbReference>
<dbReference type="InterPro" id="IPR003111">
    <property type="entry name" value="Lon_prtase_N"/>
</dbReference>
<dbReference type="AlphaFoldDB" id="A0A8J2XX86"/>
<dbReference type="EMBL" id="BMCG01000003">
    <property type="protein sequence ID" value="GGC07216.1"/>
    <property type="molecule type" value="Genomic_DNA"/>
</dbReference>
<dbReference type="Proteomes" id="UP000620266">
    <property type="component" value="Unassembled WGS sequence"/>
</dbReference>
<dbReference type="SMART" id="SM00464">
    <property type="entry name" value="LON"/>
    <property type="match status" value="1"/>
</dbReference>
<evidence type="ECO:0000313" key="3">
    <source>
        <dbReference type="Proteomes" id="UP000620266"/>
    </source>
</evidence>
<keyword evidence="3" id="KW-1185">Reference proteome</keyword>
<protein>
    <submittedName>
        <fullName evidence="2">ATP-dependent protease</fullName>
    </submittedName>
</protein>
<dbReference type="InterPro" id="IPR015947">
    <property type="entry name" value="PUA-like_sf"/>
</dbReference>
<dbReference type="Gene3D" id="2.30.130.40">
    <property type="entry name" value="LON domain-like"/>
    <property type="match status" value="1"/>
</dbReference>